<organism evidence="3 4">
    <name type="scientific">Pseudoxanthomonas wuyuanensis</name>
    <dbReference type="NCBI Taxonomy" id="1073196"/>
    <lineage>
        <taxon>Bacteria</taxon>
        <taxon>Pseudomonadati</taxon>
        <taxon>Pseudomonadota</taxon>
        <taxon>Gammaproteobacteria</taxon>
        <taxon>Lysobacterales</taxon>
        <taxon>Lysobacteraceae</taxon>
        <taxon>Pseudoxanthomonas</taxon>
    </lineage>
</organism>
<dbReference type="EMBL" id="OCND01000013">
    <property type="protein sequence ID" value="SOD57366.1"/>
    <property type="molecule type" value="Genomic_DNA"/>
</dbReference>
<reference evidence="3 4" key="1">
    <citation type="submission" date="2017-09" db="EMBL/GenBank/DDBJ databases">
        <authorList>
            <person name="Ehlers B."/>
            <person name="Leendertz F.H."/>
        </authorList>
    </citation>
    <scope>NUCLEOTIDE SEQUENCE [LARGE SCALE GENOMIC DNA]</scope>
    <source>
        <strain evidence="3 4">CGMCC 1.10978</strain>
    </source>
</reference>
<dbReference type="PANTHER" id="PTHR39600">
    <property type="entry name" value="PEPTIDASE INHIBITOR I78 FAMILY PROTEIN"/>
    <property type="match status" value="1"/>
</dbReference>
<keyword evidence="4" id="KW-1185">Reference proteome</keyword>
<dbReference type="PANTHER" id="PTHR39600:SF1">
    <property type="entry name" value="PEPTIDASE INHIBITOR I78 FAMILY PROTEIN"/>
    <property type="match status" value="1"/>
</dbReference>
<gene>
    <name evidence="3" type="ORF">SAMN06296416_11325</name>
</gene>
<accession>A0A286DFJ4</accession>
<dbReference type="OrthoDB" id="7917348at2"/>
<feature type="chain" id="PRO_5012244970" evidence="2">
    <location>
        <begin position="20"/>
        <end position="121"/>
    </location>
</feature>
<name>A0A286DFJ4_9GAMM</name>
<keyword evidence="2" id="KW-0732">Signal</keyword>
<evidence type="ECO:0000313" key="4">
    <source>
        <dbReference type="Proteomes" id="UP000219374"/>
    </source>
</evidence>
<dbReference type="Proteomes" id="UP000219374">
    <property type="component" value="Unassembled WGS sequence"/>
</dbReference>
<sequence>MTRLVIPALLLSLSLAACAPEPDEQTEATEQSQAAAAEVAQPASEEPLAPPPAEGSCDDTQAQWAVGKKATEADLEQARNDAKAQTVRVLKPGQAVTMEFDGNRLNVDEDEQGVVTAVRCG</sequence>
<evidence type="ECO:0000313" key="3">
    <source>
        <dbReference type="EMBL" id="SOD57366.1"/>
    </source>
</evidence>
<dbReference type="InterPro" id="IPR021719">
    <property type="entry name" value="Prot_inh_I78"/>
</dbReference>
<dbReference type="Pfam" id="PF11720">
    <property type="entry name" value="Inhibitor_I78"/>
    <property type="match status" value="1"/>
</dbReference>
<proteinExistence type="predicted"/>
<evidence type="ECO:0000256" key="1">
    <source>
        <dbReference type="SAM" id="MobiDB-lite"/>
    </source>
</evidence>
<protein>
    <submittedName>
        <fullName evidence="3">Peptidase inhibitor I78 family protein</fullName>
    </submittedName>
</protein>
<dbReference type="Gene3D" id="3.30.10.10">
    <property type="entry name" value="Trypsin Inhibitor V, subunit A"/>
    <property type="match status" value="1"/>
</dbReference>
<feature type="compositionally biased region" description="Low complexity" evidence="1">
    <location>
        <begin position="28"/>
        <end position="47"/>
    </location>
</feature>
<evidence type="ECO:0000256" key="2">
    <source>
        <dbReference type="SAM" id="SignalP"/>
    </source>
</evidence>
<dbReference type="PROSITE" id="PS51257">
    <property type="entry name" value="PROKAR_LIPOPROTEIN"/>
    <property type="match status" value="1"/>
</dbReference>
<feature type="region of interest" description="Disordered" evidence="1">
    <location>
        <begin position="20"/>
        <end position="68"/>
    </location>
</feature>
<dbReference type="AlphaFoldDB" id="A0A286DFJ4"/>
<dbReference type="RefSeq" id="WP_097123529.1">
    <property type="nucleotide sequence ID" value="NZ_OCND01000013.1"/>
</dbReference>
<feature type="signal peptide" evidence="2">
    <location>
        <begin position="1"/>
        <end position="19"/>
    </location>
</feature>